<sequence>MNTYEYLFSLFSFLAFVLAVLLFLKKRGDKVANRLLGFYVLLFGYNVFYNVLYWSGKLFTPKCVIILFTNILVWVLYGPILFFYIRRVVFKTQFKWLDIIHLLPFSLLLLNYSKIYFMNPEVKLELFNNRRIVFYIHYFSQHQNKLIIGLMFLYFGLIFWQLVKGISSLNRETWLKWISFSYLGYVLSFTTYFVLSGIGVLTTEHDYFIGGAMVFFISTLAYFGFVQPEVFDGLPIKKVIPLMKYKNTGLTTAFSKELRDKLEVYMNQEKPYLNHDFRLDDLAEELDISRHHCSQVINEHFDANFFNFVNQYRIKEAKEMLKTEKDMTVTDVMFASGFNNRASFYAAFKKNTGLTPKQFMQQADKESA</sequence>
<dbReference type="PROSITE" id="PS01124">
    <property type="entry name" value="HTH_ARAC_FAMILY_2"/>
    <property type="match status" value="1"/>
</dbReference>
<dbReference type="InterPro" id="IPR018060">
    <property type="entry name" value="HTH_AraC"/>
</dbReference>
<organism evidence="6 7">
    <name type="scientific">Flagellimonas spongiicola</name>
    <dbReference type="NCBI Taxonomy" id="2942208"/>
    <lineage>
        <taxon>Bacteria</taxon>
        <taxon>Pseudomonadati</taxon>
        <taxon>Bacteroidota</taxon>
        <taxon>Flavobacteriia</taxon>
        <taxon>Flavobacteriales</taxon>
        <taxon>Flavobacteriaceae</taxon>
        <taxon>Flagellimonas</taxon>
    </lineage>
</organism>
<keyword evidence="7" id="KW-1185">Reference proteome</keyword>
<dbReference type="RefSeq" id="WP_249656288.1">
    <property type="nucleotide sequence ID" value="NZ_JAMFMA010000001.1"/>
</dbReference>
<keyword evidence="4" id="KW-0472">Membrane</keyword>
<comment type="caution">
    <text evidence="6">The sequence shown here is derived from an EMBL/GenBank/DDBJ whole genome shotgun (WGS) entry which is preliminary data.</text>
</comment>
<name>A0ABT0PP26_9FLAO</name>
<dbReference type="PANTHER" id="PTHR43280:SF29">
    <property type="entry name" value="ARAC-FAMILY TRANSCRIPTIONAL REGULATOR"/>
    <property type="match status" value="1"/>
</dbReference>
<dbReference type="Proteomes" id="UP001203607">
    <property type="component" value="Unassembled WGS sequence"/>
</dbReference>
<dbReference type="SMART" id="SM00342">
    <property type="entry name" value="HTH_ARAC"/>
    <property type="match status" value="1"/>
</dbReference>
<feature type="transmembrane region" description="Helical" evidence="4">
    <location>
        <begin position="64"/>
        <end position="84"/>
    </location>
</feature>
<feature type="transmembrane region" description="Helical" evidence="4">
    <location>
        <begin position="207"/>
        <end position="226"/>
    </location>
</feature>
<keyword evidence="2" id="KW-0238">DNA-binding</keyword>
<keyword evidence="1" id="KW-0805">Transcription regulation</keyword>
<feature type="transmembrane region" description="Helical" evidence="4">
    <location>
        <begin position="175"/>
        <end position="195"/>
    </location>
</feature>
<protein>
    <submittedName>
        <fullName evidence="6">Helix-turn-helix domain-containing protein</fullName>
    </submittedName>
</protein>
<evidence type="ECO:0000256" key="4">
    <source>
        <dbReference type="SAM" id="Phobius"/>
    </source>
</evidence>
<evidence type="ECO:0000256" key="3">
    <source>
        <dbReference type="ARBA" id="ARBA00023163"/>
    </source>
</evidence>
<feature type="domain" description="HTH araC/xylS-type" evidence="5">
    <location>
        <begin position="256"/>
        <end position="362"/>
    </location>
</feature>
<evidence type="ECO:0000313" key="6">
    <source>
        <dbReference type="EMBL" id="MCL6273114.1"/>
    </source>
</evidence>
<dbReference type="PANTHER" id="PTHR43280">
    <property type="entry name" value="ARAC-FAMILY TRANSCRIPTIONAL REGULATOR"/>
    <property type="match status" value="1"/>
</dbReference>
<evidence type="ECO:0000259" key="5">
    <source>
        <dbReference type="PROSITE" id="PS01124"/>
    </source>
</evidence>
<evidence type="ECO:0000256" key="1">
    <source>
        <dbReference type="ARBA" id="ARBA00023015"/>
    </source>
</evidence>
<keyword evidence="3" id="KW-0804">Transcription</keyword>
<keyword evidence="4" id="KW-0812">Transmembrane</keyword>
<proteinExistence type="predicted"/>
<feature type="transmembrane region" description="Helical" evidence="4">
    <location>
        <begin position="36"/>
        <end position="52"/>
    </location>
</feature>
<dbReference type="SUPFAM" id="SSF46689">
    <property type="entry name" value="Homeodomain-like"/>
    <property type="match status" value="1"/>
</dbReference>
<reference evidence="6 7" key="1">
    <citation type="submission" date="2022-05" db="EMBL/GenBank/DDBJ databases">
        <authorList>
            <person name="Park J.-S."/>
        </authorList>
    </citation>
    <scope>NUCLEOTIDE SEQUENCE [LARGE SCALE GENOMIC DNA]</scope>
    <source>
        <strain evidence="6 7">2012CJ35-5</strain>
    </source>
</reference>
<feature type="transmembrane region" description="Helical" evidence="4">
    <location>
        <begin position="6"/>
        <end position="24"/>
    </location>
</feature>
<keyword evidence="4" id="KW-1133">Transmembrane helix</keyword>
<dbReference type="Gene3D" id="1.10.10.60">
    <property type="entry name" value="Homeodomain-like"/>
    <property type="match status" value="2"/>
</dbReference>
<dbReference type="InterPro" id="IPR009057">
    <property type="entry name" value="Homeodomain-like_sf"/>
</dbReference>
<dbReference type="EMBL" id="JAMFMA010000001">
    <property type="protein sequence ID" value="MCL6273114.1"/>
    <property type="molecule type" value="Genomic_DNA"/>
</dbReference>
<evidence type="ECO:0000313" key="7">
    <source>
        <dbReference type="Proteomes" id="UP001203607"/>
    </source>
</evidence>
<accession>A0ABT0PP26</accession>
<evidence type="ECO:0000256" key="2">
    <source>
        <dbReference type="ARBA" id="ARBA00023125"/>
    </source>
</evidence>
<dbReference type="Pfam" id="PF12833">
    <property type="entry name" value="HTH_18"/>
    <property type="match status" value="1"/>
</dbReference>
<feature type="transmembrane region" description="Helical" evidence="4">
    <location>
        <begin position="146"/>
        <end position="163"/>
    </location>
</feature>
<gene>
    <name evidence="6" type="ORF">M3P19_03785</name>
</gene>